<dbReference type="RefSeq" id="WP_234760807.1">
    <property type="nucleotide sequence ID" value="NZ_JAKEIP010000005.1"/>
</dbReference>
<dbReference type="Proteomes" id="UP001139384">
    <property type="component" value="Unassembled WGS sequence"/>
</dbReference>
<feature type="region of interest" description="Disordered" evidence="1">
    <location>
        <begin position="73"/>
        <end position="98"/>
    </location>
</feature>
<evidence type="ECO:0000313" key="3">
    <source>
        <dbReference type="Proteomes" id="UP001139384"/>
    </source>
</evidence>
<organism evidence="2 3">
    <name type="scientific">Streptomyces muensis</name>
    <dbReference type="NCBI Taxonomy" id="1077944"/>
    <lineage>
        <taxon>Bacteria</taxon>
        <taxon>Bacillati</taxon>
        <taxon>Actinomycetota</taxon>
        <taxon>Actinomycetes</taxon>
        <taxon>Kitasatosporales</taxon>
        <taxon>Streptomycetaceae</taxon>
        <taxon>Streptomyces</taxon>
    </lineage>
</organism>
<reference evidence="2" key="1">
    <citation type="submission" date="2022-01" db="EMBL/GenBank/DDBJ databases">
        <title>Draft Genome Sequences of Seven Type Strains of the Genus Streptomyces.</title>
        <authorList>
            <person name="Aziz S."/>
            <person name="Coretto E."/>
            <person name="Chronakova A."/>
            <person name="Sproer C."/>
            <person name="Huber K."/>
            <person name="Nouioui I."/>
            <person name="Gross H."/>
        </authorList>
    </citation>
    <scope>NUCLEOTIDE SEQUENCE</scope>
    <source>
        <strain evidence="2">DSM 103493</strain>
    </source>
</reference>
<gene>
    <name evidence="2" type="ORF">L0P92_02825</name>
</gene>
<protein>
    <submittedName>
        <fullName evidence="2">Uncharacterized protein</fullName>
    </submittedName>
</protein>
<evidence type="ECO:0000313" key="2">
    <source>
        <dbReference type="EMBL" id="MCF1592505.1"/>
    </source>
</evidence>
<name>A0A9X1PU11_STRM4</name>
<sequence>MTLVAPPKYEWEAATAQEAQTSLEAVTNLIDAHLKTLVPSDPFIKNDTRRNTPIKLRISLDLGPVIQAITESRQLDEQFQAGGDENPGADYDRTWQAP</sequence>
<keyword evidence="3" id="KW-1185">Reference proteome</keyword>
<accession>A0A9X1PU11</accession>
<proteinExistence type="predicted"/>
<evidence type="ECO:0000256" key="1">
    <source>
        <dbReference type="SAM" id="MobiDB-lite"/>
    </source>
</evidence>
<dbReference type="AlphaFoldDB" id="A0A9X1PU11"/>
<comment type="caution">
    <text evidence="2">The sequence shown here is derived from an EMBL/GenBank/DDBJ whole genome shotgun (WGS) entry which is preliminary data.</text>
</comment>
<dbReference type="EMBL" id="JAKEIP010000005">
    <property type="protein sequence ID" value="MCF1592505.1"/>
    <property type="molecule type" value="Genomic_DNA"/>
</dbReference>